<proteinExistence type="predicted"/>
<reference evidence="1" key="2">
    <citation type="journal article" date="2015" name="Data Brief">
        <title>Shoot transcriptome of the giant reed, Arundo donax.</title>
        <authorList>
            <person name="Barrero R.A."/>
            <person name="Guerrero F.D."/>
            <person name="Moolhuijzen P."/>
            <person name="Goolsby J.A."/>
            <person name="Tidwell J."/>
            <person name="Bellgard S.E."/>
            <person name="Bellgard M.I."/>
        </authorList>
    </citation>
    <scope>NUCLEOTIDE SEQUENCE</scope>
    <source>
        <tissue evidence="1">Shoot tissue taken approximately 20 cm above the soil surface</tissue>
    </source>
</reference>
<protein>
    <submittedName>
        <fullName evidence="1">Uncharacterized protein</fullName>
    </submittedName>
</protein>
<dbReference type="EMBL" id="GBRH01209698">
    <property type="protein sequence ID" value="JAD88197.1"/>
    <property type="molecule type" value="Transcribed_RNA"/>
</dbReference>
<reference evidence="1" key="1">
    <citation type="submission" date="2014-09" db="EMBL/GenBank/DDBJ databases">
        <authorList>
            <person name="Magalhaes I.L.F."/>
            <person name="Oliveira U."/>
            <person name="Santos F.R."/>
            <person name="Vidigal T.H.D.A."/>
            <person name="Brescovit A.D."/>
            <person name="Santos A.J."/>
        </authorList>
    </citation>
    <scope>NUCLEOTIDE SEQUENCE</scope>
    <source>
        <tissue evidence="1">Shoot tissue taken approximately 20 cm above the soil surface</tissue>
    </source>
</reference>
<sequence length="26" mass="2786">MIFVISTGACSSLFFLENGLLQKIGP</sequence>
<dbReference type="AlphaFoldDB" id="A0A0A9DWQ6"/>
<name>A0A0A9DWQ6_ARUDO</name>
<organism evidence="1">
    <name type="scientific">Arundo donax</name>
    <name type="common">Giant reed</name>
    <name type="synonym">Donax arundinaceus</name>
    <dbReference type="NCBI Taxonomy" id="35708"/>
    <lineage>
        <taxon>Eukaryota</taxon>
        <taxon>Viridiplantae</taxon>
        <taxon>Streptophyta</taxon>
        <taxon>Embryophyta</taxon>
        <taxon>Tracheophyta</taxon>
        <taxon>Spermatophyta</taxon>
        <taxon>Magnoliopsida</taxon>
        <taxon>Liliopsida</taxon>
        <taxon>Poales</taxon>
        <taxon>Poaceae</taxon>
        <taxon>PACMAD clade</taxon>
        <taxon>Arundinoideae</taxon>
        <taxon>Arundineae</taxon>
        <taxon>Arundo</taxon>
    </lineage>
</organism>
<accession>A0A0A9DWQ6</accession>
<evidence type="ECO:0000313" key="1">
    <source>
        <dbReference type="EMBL" id="JAD88197.1"/>
    </source>
</evidence>